<evidence type="ECO:0000259" key="1">
    <source>
        <dbReference type="Pfam" id="PF04865"/>
    </source>
</evidence>
<comment type="caution">
    <text evidence="2">The sequence shown here is derived from an EMBL/GenBank/DDBJ whole genome shotgun (WGS) entry which is preliminary data.</text>
</comment>
<proteinExistence type="predicted"/>
<evidence type="ECO:0000313" key="3">
    <source>
        <dbReference type="Proteomes" id="UP001576776"/>
    </source>
</evidence>
<dbReference type="Proteomes" id="UP001576776">
    <property type="component" value="Unassembled WGS sequence"/>
</dbReference>
<keyword evidence="3" id="KW-1185">Reference proteome</keyword>
<dbReference type="EMBL" id="JBHFNS010000087">
    <property type="protein sequence ID" value="MFB2938363.1"/>
    <property type="molecule type" value="Genomic_DNA"/>
</dbReference>
<sequence>MKYEDIQKIQLDPDDDEALLQQAFLRVKAASNNRITDFTLGSPVAALLEGQVFAMAELFWYLNQLPEALAIEVFRLAGIQRSLGTKATGAVTVLLNAPLRDAFIISAGYQIPYKDSYFVTTEQLVIPAGAISGDVAIEAATEGSSFNVAAYGLVVPNPGLAYVQSIYNLENIVGGSDLESLDTLVKRAQFVLRSREVLVSKEDFEQAAQDLLGAGSRVTCVPLLMSNKETKAPGQVHLFLVDGRGEPPSLATCNTIKNALQERSFAASSLWVSPVKLEPVYVEVTATTEQISFDLANRCYEALKEYVNPSGTYPLGGSLFINELEYIFRTVAGITRVESVLIDGQPLNRAMPNLYSTPLIDTLAVSLVQPDSVNYTYYLGNGTGDTD</sequence>
<protein>
    <submittedName>
        <fullName evidence="2">Baseplate J/gp47 family protein</fullName>
    </submittedName>
</protein>
<accession>A0ABV4YIL5</accession>
<evidence type="ECO:0000313" key="2">
    <source>
        <dbReference type="EMBL" id="MFB2938363.1"/>
    </source>
</evidence>
<reference evidence="2 3" key="1">
    <citation type="submission" date="2024-09" db="EMBL/GenBank/DDBJ databases">
        <title>Floridaenema gen nov. (Aerosakkonemataceae, Aerosakkonematales ord. nov., Cyanobacteria) from benthic tropical and subtropical fresh waters, with the description of four new species.</title>
        <authorList>
            <person name="Moretto J.A."/>
            <person name="Berthold D.E."/>
            <person name="Lefler F.W."/>
            <person name="Huang I.-S."/>
            <person name="Laughinghouse H. IV."/>
        </authorList>
    </citation>
    <scope>NUCLEOTIDE SEQUENCE [LARGE SCALE GENOMIC DNA]</scope>
    <source>
        <strain evidence="2 3">BLCC-F154</strain>
    </source>
</reference>
<dbReference type="InterPro" id="IPR006949">
    <property type="entry name" value="Barrel_Baseplate_J-like"/>
</dbReference>
<dbReference type="RefSeq" id="WP_413259844.1">
    <property type="nucleotide sequence ID" value="NZ_JBHFNS010000087.1"/>
</dbReference>
<name>A0ABV4YIL5_9CYAN</name>
<gene>
    <name evidence="2" type="ORF">ACE1B6_24210</name>
</gene>
<feature type="domain" description="Baseplate protein J-like barrel" evidence="1">
    <location>
        <begin position="102"/>
        <end position="175"/>
    </location>
</feature>
<dbReference type="Pfam" id="PF04865">
    <property type="entry name" value="Baseplate_J"/>
    <property type="match status" value="1"/>
</dbReference>
<organism evidence="2 3">
    <name type="scientific">Floridaenema fluviatile BLCC-F154</name>
    <dbReference type="NCBI Taxonomy" id="3153640"/>
    <lineage>
        <taxon>Bacteria</taxon>
        <taxon>Bacillati</taxon>
        <taxon>Cyanobacteriota</taxon>
        <taxon>Cyanophyceae</taxon>
        <taxon>Oscillatoriophycideae</taxon>
        <taxon>Aerosakkonematales</taxon>
        <taxon>Aerosakkonemataceae</taxon>
        <taxon>Floridanema</taxon>
        <taxon>Floridanema fluviatile</taxon>
    </lineage>
</organism>